<proteinExistence type="predicted"/>
<dbReference type="OrthoDB" id="1857402at2"/>
<dbReference type="Proteomes" id="UP000199158">
    <property type="component" value="Unassembled WGS sequence"/>
</dbReference>
<dbReference type="Pfam" id="PF00403">
    <property type="entry name" value="HMA"/>
    <property type="match status" value="1"/>
</dbReference>
<reference evidence="2 3" key="1">
    <citation type="submission" date="2016-10" db="EMBL/GenBank/DDBJ databases">
        <authorList>
            <person name="de Groot N.N."/>
        </authorList>
    </citation>
    <scope>NUCLEOTIDE SEQUENCE [LARGE SCALE GENOMIC DNA]</scope>
    <source>
        <strain evidence="2 3">CGMCC 1.5070</strain>
    </source>
</reference>
<dbReference type="STRING" id="474960.SAMN05216180_2743"/>
<dbReference type="InterPro" id="IPR006121">
    <property type="entry name" value="HMA_dom"/>
</dbReference>
<dbReference type="RefSeq" id="WP_092756128.1">
    <property type="nucleotide sequence ID" value="NZ_FOCG01000003.1"/>
</dbReference>
<evidence type="ECO:0000313" key="3">
    <source>
        <dbReference type="Proteomes" id="UP000199158"/>
    </source>
</evidence>
<evidence type="ECO:0000259" key="1">
    <source>
        <dbReference type="Pfam" id="PF00403"/>
    </source>
</evidence>
<name>A0A1H8DQN9_9FIRM</name>
<feature type="domain" description="HMA" evidence="1">
    <location>
        <begin position="20"/>
        <end position="68"/>
    </location>
</feature>
<dbReference type="CDD" id="cd00371">
    <property type="entry name" value="HMA"/>
    <property type="match status" value="1"/>
</dbReference>
<dbReference type="GO" id="GO:0046872">
    <property type="term" value="F:metal ion binding"/>
    <property type="evidence" value="ECO:0007669"/>
    <property type="project" value="InterPro"/>
</dbReference>
<dbReference type="InterPro" id="IPR036163">
    <property type="entry name" value="HMA_dom_sf"/>
</dbReference>
<keyword evidence="3" id="KW-1185">Reference proteome</keyword>
<organism evidence="2 3">
    <name type="scientific">Hydrogenoanaerobacterium saccharovorans</name>
    <dbReference type="NCBI Taxonomy" id="474960"/>
    <lineage>
        <taxon>Bacteria</taxon>
        <taxon>Bacillati</taxon>
        <taxon>Bacillota</taxon>
        <taxon>Clostridia</taxon>
        <taxon>Eubacteriales</taxon>
        <taxon>Oscillospiraceae</taxon>
        <taxon>Hydrogenoanaerobacterium</taxon>
    </lineage>
</organism>
<sequence>MSKESAYFSLNDVRGKRDVAELKRELDAFPGVISVSVNANENELAVDYDNTGVNQEQLANRLIKLGYEIRADKTEKHIM</sequence>
<accession>A0A1H8DQN9</accession>
<dbReference type="Gene3D" id="3.30.70.100">
    <property type="match status" value="1"/>
</dbReference>
<dbReference type="EMBL" id="FOCG01000003">
    <property type="protein sequence ID" value="SEN09533.1"/>
    <property type="molecule type" value="Genomic_DNA"/>
</dbReference>
<protein>
    <submittedName>
        <fullName evidence="2">Heavy-metal-associated domain-containing protein</fullName>
    </submittedName>
</protein>
<gene>
    <name evidence="2" type="ORF">SAMN05216180_2743</name>
</gene>
<dbReference type="AlphaFoldDB" id="A0A1H8DQN9"/>
<dbReference type="SUPFAM" id="SSF55008">
    <property type="entry name" value="HMA, heavy metal-associated domain"/>
    <property type="match status" value="1"/>
</dbReference>
<evidence type="ECO:0000313" key="2">
    <source>
        <dbReference type="EMBL" id="SEN09533.1"/>
    </source>
</evidence>